<protein>
    <submittedName>
        <fullName evidence="2">Uncharacterized protein</fullName>
    </submittedName>
</protein>
<evidence type="ECO:0000256" key="1">
    <source>
        <dbReference type="SAM" id="MobiDB-lite"/>
    </source>
</evidence>
<proteinExistence type="predicted"/>
<accession>A0A382BA50</accession>
<reference evidence="2" key="1">
    <citation type="submission" date="2018-05" db="EMBL/GenBank/DDBJ databases">
        <authorList>
            <person name="Lanie J.A."/>
            <person name="Ng W.-L."/>
            <person name="Kazmierczak K.M."/>
            <person name="Andrzejewski T.M."/>
            <person name="Davidsen T.M."/>
            <person name="Wayne K.J."/>
            <person name="Tettelin H."/>
            <person name="Glass J.I."/>
            <person name="Rusch D."/>
            <person name="Podicherti R."/>
            <person name="Tsui H.-C.T."/>
            <person name="Winkler M.E."/>
        </authorList>
    </citation>
    <scope>NUCLEOTIDE SEQUENCE</scope>
</reference>
<feature type="region of interest" description="Disordered" evidence="1">
    <location>
        <begin position="1"/>
        <end position="32"/>
    </location>
</feature>
<evidence type="ECO:0000313" key="2">
    <source>
        <dbReference type="EMBL" id="SVB10539.1"/>
    </source>
</evidence>
<dbReference type="EMBL" id="UINC01028835">
    <property type="protein sequence ID" value="SVB10539.1"/>
    <property type="molecule type" value="Genomic_DNA"/>
</dbReference>
<dbReference type="AlphaFoldDB" id="A0A382BA50"/>
<gene>
    <name evidence="2" type="ORF">METZ01_LOCUS163393</name>
</gene>
<organism evidence="2">
    <name type="scientific">marine metagenome</name>
    <dbReference type="NCBI Taxonomy" id="408172"/>
    <lineage>
        <taxon>unclassified sequences</taxon>
        <taxon>metagenomes</taxon>
        <taxon>ecological metagenomes</taxon>
    </lineage>
</organism>
<sequence length="224" mass="25264">MKSSQGIGQSFVVAGQPSKAGRPGETAFDDPAPRQQHKALFRLGQLDHLQLHTVLGGLCRRRFAGVALIDEGHLDRRPRFLLHLFSQFGDLGPLLLVGRGHQQRQQMPQRIDRQMHLAAPFAFSPIVASPAPTLGRRLKRTAIQNRGRWLRITPLRHPQQQPQVRHHRLKYPGLDPALGLLIYRRPRRQIMRHHTPRGAGAHDPARSIEDFTQAMVALGGIFSH</sequence>
<name>A0A382BA50_9ZZZZ</name>